<evidence type="ECO:0008006" key="4">
    <source>
        <dbReference type="Google" id="ProtNLM"/>
    </source>
</evidence>
<dbReference type="Proteomes" id="UP001222325">
    <property type="component" value="Unassembled WGS sequence"/>
</dbReference>
<dbReference type="EMBL" id="JARJCN010000093">
    <property type="protein sequence ID" value="KAJ7075539.1"/>
    <property type="molecule type" value="Genomic_DNA"/>
</dbReference>
<name>A0AAD6XMG7_9AGAR</name>
<comment type="caution">
    <text evidence="2">The sequence shown here is derived from an EMBL/GenBank/DDBJ whole genome shotgun (WGS) entry which is preliminary data.</text>
</comment>
<evidence type="ECO:0000313" key="2">
    <source>
        <dbReference type="EMBL" id="KAJ7075539.1"/>
    </source>
</evidence>
<proteinExistence type="predicted"/>
<feature type="signal peptide" evidence="1">
    <location>
        <begin position="1"/>
        <end position="17"/>
    </location>
</feature>
<evidence type="ECO:0000313" key="3">
    <source>
        <dbReference type="Proteomes" id="UP001222325"/>
    </source>
</evidence>
<organism evidence="2 3">
    <name type="scientific">Mycena belliarum</name>
    <dbReference type="NCBI Taxonomy" id="1033014"/>
    <lineage>
        <taxon>Eukaryota</taxon>
        <taxon>Fungi</taxon>
        <taxon>Dikarya</taxon>
        <taxon>Basidiomycota</taxon>
        <taxon>Agaricomycotina</taxon>
        <taxon>Agaricomycetes</taxon>
        <taxon>Agaricomycetidae</taxon>
        <taxon>Agaricales</taxon>
        <taxon>Marasmiineae</taxon>
        <taxon>Mycenaceae</taxon>
        <taxon>Mycena</taxon>
    </lineage>
</organism>
<evidence type="ECO:0000256" key="1">
    <source>
        <dbReference type="SAM" id="SignalP"/>
    </source>
</evidence>
<gene>
    <name evidence="2" type="ORF">B0H15DRAFT_653845</name>
</gene>
<reference evidence="2" key="1">
    <citation type="submission" date="2023-03" db="EMBL/GenBank/DDBJ databases">
        <title>Massive genome expansion in bonnet fungi (Mycena s.s.) driven by repeated elements and novel gene families across ecological guilds.</title>
        <authorList>
            <consortium name="Lawrence Berkeley National Laboratory"/>
            <person name="Harder C.B."/>
            <person name="Miyauchi S."/>
            <person name="Viragh M."/>
            <person name="Kuo A."/>
            <person name="Thoen E."/>
            <person name="Andreopoulos B."/>
            <person name="Lu D."/>
            <person name="Skrede I."/>
            <person name="Drula E."/>
            <person name="Henrissat B."/>
            <person name="Morin E."/>
            <person name="Kohler A."/>
            <person name="Barry K."/>
            <person name="LaButti K."/>
            <person name="Morin E."/>
            <person name="Salamov A."/>
            <person name="Lipzen A."/>
            <person name="Mereny Z."/>
            <person name="Hegedus B."/>
            <person name="Baldrian P."/>
            <person name="Stursova M."/>
            <person name="Weitz H."/>
            <person name="Taylor A."/>
            <person name="Grigoriev I.V."/>
            <person name="Nagy L.G."/>
            <person name="Martin F."/>
            <person name="Kauserud H."/>
        </authorList>
    </citation>
    <scope>NUCLEOTIDE SEQUENCE</scope>
    <source>
        <strain evidence="2">CBHHK173m</strain>
    </source>
</reference>
<feature type="chain" id="PRO_5041962279" description="Secreted protein" evidence="1">
    <location>
        <begin position="18"/>
        <end position="177"/>
    </location>
</feature>
<sequence length="177" mass="19452">MVLSTLLGLFLRFGAFATRMSADKRTILNPQEALESHPTLHFARLSLYSAQRSPTATNPCESRSMELDPSNFGLYGRERATKLSPLRTPISMRISLVHVASIGFSLLDVYILVGRASAGFLTNCASHSASNSKAARSVAFGAPSPTHEFRNYVAFKRRKMRPAWIPASTRHSLALLS</sequence>
<keyword evidence="3" id="KW-1185">Reference proteome</keyword>
<accession>A0AAD6XMG7</accession>
<dbReference type="AlphaFoldDB" id="A0AAD6XMG7"/>
<protein>
    <recommendedName>
        <fullName evidence="4">Secreted protein</fullName>
    </recommendedName>
</protein>
<keyword evidence="1" id="KW-0732">Signal</keyword>